<dbReference type="HAMAP" id="MF_01487">
    <property type="entry name" value="RecD"/>
    <property type="match status" value="1"/>
</dbReference>
<dbReference type="InterPro" id="IPR027785">
    <property type="entry name" value="UvrD-like_helicase_C"/>
</dbReference>
<dbReference type="InterPro" id="IPR027417">
    <property type="entry name" value="P-loop_NTPase"/>
</dbReference>
<dbReference type="GO" id="GO:0009338">
    <property type="term" value="C:exodeoxyribonuclease V complex"/>
    <property type="evidence" value="ECO:0007669"/>
    <property type="project" value="InterPro"/>
</dbReference>
<name>A0A3B0WXQ6_9ZZZZ</name>
<sequence length="656" mass="74021">MKTITTAHYLRQSFPNYDLDWLWMQEKLQLDLAHIQLLRDFQADWPARDPCLLLVLLFLVDAINQGSLCLLLSDLRLKVHAKHLQLPDIETHISALDLSQLKLFSQNILVLENERLYFQKHHHQQTMLQGDLSALITHGKAEVFPHDAIKQHVNEVVSSLPYQLESQQIQALLTSLLQPFSIISGGPGTGKTTILLSLLRVLIRLGVPLKQITLAAPTGRAANRMTESIETGLAALDGQNRLTPDDLVEVTATTIHRLLGSNPQKNNNRFHANNWLPFEVVVIDEVSMVDLELMNQLIQAIAPSTRVIFLGDQFQLPSVQSGALLADLMPPVDIDGLNTEAFLVTLAKLWPSNGVSIYAQSTTIEAQLLTDKVTLLQVSKRCQPQIAALSEQVRVGDADMFLAQVYKLGINELNIWFKEKQLNGVYWQGQVTEQRTWLKLYQAWFSQHYLNHPTAKPSYVEMIRALRYQPMQYGGEHQEKLKPLFTLIKSMRILTLTHGGHTGTEHINRLISGWLRNALQIEGMNDCFHGAVIMIKRNDATLGLYNGDVGLVVEVAANQFQVFFEAPDTFQAFSIHLIPDYRLAFSMTVHKSQGSEFDHVLIPLTEQLKNPLLTREIIYTGMTRAKQSVYICGSESALKRAITHKTVRTSGLTFWS</sequence>
<dbReference type="CDD" id="cd18809">
    <property type="entry name" value="SF1_C_RecD"/>
    <property type="match status" value="1"/>
</dbReference>
<dbReference type="EC" id="3.1.11.5" evidence="4"/>
<keyword evidence="1" id="KW-0547">Nucleotide-binding</keyword>
<dbReference type="PANTHER" id="PTHR43788">
    <property type="entry name" value="DNA2/NAM7 HELICASE FAMILY MEMBER"/>
    <property type="match status" value="1"/>
</dbReference>
<dbReference type="GO" id="GO:0005524">
    <property type="term" value="F:ATP binding"/>
    <property type="evidence" value="ECO:0007669"/>
    <property type="project" value="UniProtKB-KW"/>
</dbReference>
<dbReference type="GO" id="GO:0006302">
    <property type="term" value="P:double-strand break repair"/>
    <property type="evidence" value="ECO:0007669"/>
    <property type="project" value="InterPro"/>
</dbReference>
<feature type="domain" description="UvrD-like helicase C-terminal" evidence="3">
    <location>
        <begin position="584"/>
        <end position="631"/>
    </location>
</feature>
<dbReference type="GO" id="GO:0006310">
    <property type="term" value="P:DNA recombination"/>
    <property type="evidence" value="ECO:0007669"/>
    <property type="project" value="InterPro"/>
</dbReference>
<dbReference type="InterPro" id="IPR006344">
    <property type="entry name" value="RecD"/>
</dbReference>
<evidence type="ECO:0000256" key="2">
    <source>
        <dbReference type="ARBA" id="ARBA00022840"/>
    </source>
</evidence>
<dbReference type="EMBL" id="UOFA01000406">
    <property type="protein sequence ID" value="VAW48384.1"/>
    <property type="molecule type" value="Genomic_DNA"/>
</dbReference>
<dbReference type="Gene3D" id="3.40.50.300">
    <property type="entry name" value="P-loop containing nucleotide triphosphate hydrolases"/>
    <property type="match status" value="2"/>
</dbReference>
<keyword evidence="4" id="KW-0378">Hydrolase</keyword>
<dbReference type="GO" id="GO:0017116">
    <property type="term" value="F:single-stranded DNA helicase activity"/>
    <property type="evidence" value="ECO:0007669"/>
    <property type="project" value="TreeGrafter"/>
</dbReference>
<dbReference type="SUPFAM" id="SSF52540">
    <property type="entry name" value="P-loop containing nucleoside triphosphate hydrolases"/>
    <property type="match status" value="1"/>
</dbReference>
<dbReference type="Pfam" id="PF13538">
    <property type="entry name" value="UvrD_C_2"/>
    <property type="match status" value="1"/>
</dbReference>
<keyword evidence="2" id="KW-0067">ATP-binding</keyword>
<evidence type="ECO:0000313" key="4">
    <source>
        <dbReference type="EMBL" id="VAW48384.1"/>
    </source>
</evidence>
<protein>
    <submittedName>
        <fullName evidence="4">Exodeoxyribonuclease V alpha chain</fullName>
        <ecNumber evidence="4">3.1.11.5</ecNumber>
    </submittedName>
</protein>
<gene>
    <name evidence="4" type="ORF">MNBD_GAMMA02-195</name>
</gene>
<dbReference type="Pfam" id="PF13245">
    <property type="entry name" value="AAA_19"/>
    <property type="match status" value="1"/>
</dbReference>
<dbReference type="InterPro" id="IPR050534">
    <property type="entry name" value="Coronavir_polyprotein_1ab"/>
</dbReference>
<reference evidence="4" key="1">
    <citation type="submission" date="2018-06" db="EMBL/GenBank/DDBJ databases">
        <authorList>
            <person name="Zhirakovskaya E."/>
        </authorList>
    </citation>
    <scope>NUCLEOTIDE SEQUENCE</scope>
</reference>
<accession>A0A3B0WXQ6</accession>
<dbReference type="GO" id="GO:0008854">
    <property type="term" value="F:exodeoxyribonuclease V activity"/>
    <property type="evidence" value="ECO:0007669"/>
    <property type="project" value="UniProtKB-EC"/>
</dbReference>
<evidence type="ECO:0000256" key="1">
    <source>
        <dbReference type="ARBA" id="ARBA00022741"/>
    </source>
</evidence>
<dbReference type="CDD" id="cd17933">
    <property type="entry name" value="DEXSc_RecD-like"/>
    <property type="match status" value="1"/>
</dbReference>
<organism evidence="4">
    <name type="scientific">hydrothermal vent metagenome</name>
    <dbReference type="NCBI Taxonomy" id="652676"/>
    <lineage>
        <taxon>unclassified sequences</taxon>
        <taxon>metagenomes</taxon>
        <taxon>ecological metagenomes</taxon>
    </lineage>
</organism>
<dbReference type="NCBIfam" id="TIGR01447">
    <property type="entry name" value="recD"/>
    <property type="match status" value="1"/>
</dbReference>
<proteinExistence type="inferred from homology"/>
<dbReference type="AlphaFoldDB" id="A0A3B0WXQ6"/>
<evidence type="ECO:0000259" key="3">
    <source>
        <dbReference type="Pfam" id="PF13538"/>
    </source>
</evidence>
<dbReference type="PANTHER" id="PTHR43788:SF6">
    <property type="entry name" value="DNA HELICASE B"/>
    <property type="match status" value="1"/>
</dbReference>